<feature type="compositionally biased region" description="Gly residues" evidence="1">
    <location>
        <begin position="105"/>
        <end position="121"/>
    </location>
</feature>
<sequence length="133" mass="13493">MAPPRQNAVSEFGNIIEIRLNPKNFGFVIFDSPEPAEQVLKNLPIFINSQEINIEEKKPSGSLGRGGRGGASGSRGKPGGSSRGGGMNSRGGPGGKGSGANTPSGGRGGAGNNQRGGGGQGNSPAPRGRRDRR</sequence>
<feature type="region of interest" description="Disordered" evidence="1">
    <location>
        <begin position="51"/>
        <end position="133"/>
    </location>
</feature>
<evidence type="ECO:0000313" key="3">
    <source>
        <dbReference type="Proteomes" id="UP001152795"/>
    </source>
</evidence>
<dbReference type="GO" id="GO:0005829">
    <property type="term" value="C:cytosol"/>
    <property type="evidence" value="ECO:0007669"/>
    <property type="project" value="TreeGrafter"/>
</dbReference>
<protein>
    <submittedName>
        <fullName evidence="2">Ras GTPase-activating -binding 2</fullName>
    </submittedName>
</protein>
<dbReference type="InterPro" id="IPR035979">
    <property type="entry name" value="RBD_domain_sf"/>
</dbReference>
<proteinExistence type="predicted"/>
<dbReference type="PANTHER" id="PTHR10693">
    <property type="entry name" value="RAS GTPASE-ACTIVATING PROTEIN-BINDING PROTEIN"/>
    <property type="match status" value="1"/>
</dbReference>
<dbReference type="EMBL" id="CACRXK020021304">
    <property type="protein sequence ID" value="CAB4035711.1"/>
    <property type="molecule type" value="Genomic_DNA"/>
</dbReference>
<dbReference type="PROSITE" id="PS50102">
    <property type="entry name" value="RRM"/>
    <property type="match status" value="1"/>
</dbReference>
<dbReference type="SUPFAM" id="SSF54928">
    <property type="entry name" value="RNA-binding domain, RBD"/>
    <property type="match status" value="1"/>
</dbReference>
<dbReference type="InterPro" id="IPR000504">
    <property type="entry name" value="RRM_dom"/>
</dbReference>
<dbReference type="OrthoDB" id="339151at2759"/>
<organism evidence="2 3">
    <name type="scientific">Paramuricea clavata</name>
    <name type="common">Red gorgonian</name>
    <name type="synonym">Violescent sea-whip</name>
    <dbReference type="NCBI Taxonomy" id="317549"/>
    <lineage>
        <taxon>Eukaryota</taxon>
        <taxon>Metazoa</taxon>
        <taxon>Cnidaria</taxon>
        <taxon>Anthozoa</taxon>
        <taxon>Octocorallia</taxon>
        <taxon>Malacalcyonacea</taxon>
        <taxon>Plexauridae</taxon>
        <taxon>Paramuricea</taxon>
    </lineage>
</organism>
<dbReference type="GO" id="GO:0003729">
    <property type="term" value="F:mRNA binding"/>
    <property type="evidence" value="ECO:0007669"/>
    <property type="project" value="TreeGrafter"/>
</dbReference>
<dbReference type="Gene3D" id="3.30.70.330">
    <property type="match status" value="1"/>
</dbReference>
<dbReference type="InterPro" id="IPR012677">
    <property type="entry name" value="Nucleotide-bd_a/b_plait_sf"/>
</dbReference>
<evidence type="ECO:0000313" key="2">
    <source>
        <dbReference type="EMBL" id="CAB4035711.1"/>
    </source>
</evidence>
<reference evidence="2" key="1">
    <citation type="submission" date="2020-04" db="EMBL/GenBank/DDBJ databases">
        <authorList>
            <person name="Alioto T."/>
            <person name="Alioto T."/>
            <person name="Gomez Garrido J."/>
        </authorList>
    </citation>
    <scope>NUCLEOTIDE SEQUENCE</scope>
    <source>
        <strain evidence="2">A484AB</strain>
    </source>
</reference>
<dbReference type="AlphaFoldDB" id="A0A7D9JSV0"/>
<dbReference type="GO" id="GO:1990904">
    <property type="term" value="C:ribonucleoprotein complex"/>
    <property type="evidence" value="ECO:0007669"/>
    <property type="project" value="TreeGrafter"/>
</dbReference>
<dbReference type="PANTHER" id="PTHR10693:SF20">
    <property type="entry name" value="AT27578P"/>
    <property type="match status" value="1"/>
</dbReference>
<name>A0A7D9JSV0_PARCT</name>
<evidence type="ECO:0000256" key="1">
    <source>
        <dbReference type="SAM" id="MobiDB-lite"/>
    </source>
</evidence>
<gene>
    <name evidence="2" type="ORF">PACLA_8A047732</name>
</gene>
<keyword evidence="3" id="KW-1185">Reference proteome</keyword>
<dbReference type="Pfam" id="PF00076">
    <property type="entry name" value="RRM_1"/>
    <property type="match status" value="1"/>
</dbReference>
<accession>A0A7D9JSV0</accession>
<feature type="compositionally biased region" description="Gly residues" evidence="1">
    <location>
        <begin position="63"/>
        <end position="98"/>
    </location>
</feature>
<dbReference type="Proteomes" id="UP001152795">
    <property type="component" value="Unassembled WGS sequence"/>
</dbReference>
<comment type="caution">
    <text evidence="2">The sequence shown here is derived from an EMBL/GenBank/DDBJ whole genome shotgun (WGS) entry which is preliminary data.</text>
</comment>
<dbReference type="InterPro" id="IPR039539">
    <property type="entry name" value="Ras_GTPase_bind_prot"/>
</dbReference>